<organism evidence="2 3">
    <name type="scientific">Nocardia puris</name>
    <dbReference type="NCBI Taxonomy" id="208602"/>
    <lineage>
        <taxon>Bacteria</taxon>
        <taxon>Bacillati</taxon>
        <taxon>Actinomycetota</taxon>
        <taxon>Actinomycetes</taxon>
        <taxon>Mycobacteriales</taxon>
        <taxon>Nocardiaceae</taxon>
        <taxon>Nocardia</taxon>
    </lineage>
</organism>
<dbReference type="RefSeq" id="WP_067510653.1">
    <property type="nucleotide sequence ID" value="NZ_QNRE01000014.1"/>
</dbReference>
<accession>A0A366D826</accession>
<dbReference type="OrthoDB" id="5493578at2"/>
<gene>
    <name evidence="2" type="ORF">DFR74_114157</name>
</gene>
<name>A0A366D826_9NOCA</name>
<evidence type="ECO:0000313" key="2">
    <source>
        <dbReference type="EMBL" id="RBO85614.1"/>
    </source>
</evidence>
<dbReference type="Pfam" id="PF09414">
    <property type="entry name" value="RNA_ligase"/>
    <property type="match status" value="1"/>
</dbReference>
<evidence type="ECO:0000313" key="3">
    <source>
        <dbReference type="Proteomes" id="UP000252586"/>
    </source>
</evidence>
<feature type="domain" description="RNA ligase" evidence="1">
    <location>
        <begin position="5"/>
        <end position="136"/>
    </location>
</feature>
<sequence length="154" mass="17097">MRVYYLELYGGKVTAASKQYTGTRAIGYRLFDVVELADYASVLRRLLADISAWRDAGGQPFLDETRLAAAAEQAGLELTPRLFTVDAADLPRDVAATHELLADRLPVTRCGLDQSAGGHPEGIVLRTEDRSVIAKARFEDYARTLRRRERATAR</sequence>
<protein>
    <recommendedName>
        <fullName evidence="1">RNA ligase domain-containing protein</fullName>
    </recommendedName>
</protein>
<evidence type="ECO:0000259" key="1">
    <source>
        <dbReference type="Pfam" id="PF09414"/>
    </source>
</evidence>
<dbReference type="InterPro" id="IPR021122">
    <property type="entry name" value="RNA_ligase_dom_REL/Rnl2"/>
</dbReference>
<keyword evidence="3" id="KW-1185">Reference proteome</keyword>
<reference evidence="2 3" key="1">
    <citation type="submission" date="2018-06" db="EMBL/GenBank/DDBJ databases">
        <title>Genomic Encyclopedia of Type Strains, Phase IV (KMG-IV): sequencing the most valuable type-strain genomes for metagenomic binning, comparative biology and taxonomic classification.</title>
        <authorList>
            <person name="Goeker M."/>
        </authorList>
    </citation>
    <scope>NUCLEOTIDE SEQUENCE [LARGE SCALE GENOMIC DNA]</scope>
    <source>
        <strain evidence="2 3">DSM 44599</strain>
    </source>
</reference>
<dbReference type="Proteomes" id="UP000252586">
    <property type="component" value="Unassembled WGS sequence"/>
</dbReference>
<proteinExistence type="predicted"/>
<dbReference type="AlphaFoldDB" id="A0A366D826"/>
<comment type="caution">
    <text evidence="2">The sequence shown here is derived from an EMBL/GenBank/DDBJ whole genome shotgun (WGS) entry which is preliminary data.</text>
</comment>
<dbReference type="EMBL" id="QNRE01000014">
    <property type="protein sequence ID" value="RBO85614.1"/>
    <property type="molecule type" value="Genomic_DNA"/>
</dbReference>